<sequence length="624" mass="68387">MSHPILSEFDIVFAGGGTTACVVAGRLAAYDPSLRILILEAGQHTLNKPIHVQPYQYPFNQAPTSTTVTFHVGNPSPRLNGRAPIVPSGRCVGGASCVNFMVYTRAPASDYDDWGVDGWESENLIPLMKKLETYEVQPDHPTHGYDGPIKVSSGGCKLGISDEFIEVGTTYHKRQYADDTNDLETCNTYSVSYDASFLTSTTNQIYLSHGRSKYIDGTTGRRSDAAHHYVYNQAHNPNLQVWDGKRVKRIIFEDKRAVGVEFANDPVSCPDADQSSSIVRASKLVVVSAGAFGSPTILERSGIGAEAILKRCGVEQLVNLPGVGENYQGRSDHNLVFVPYLATDEAVTMDALWRGDSILQESLAEWNSSGKSLIAQNGLDSKIKWRPDDEELKAMDPAFQPRWKEFFQDRPDKAVAIFCVFAGHVQPLSKPLVLPPGRYMCTGYYTLYPVSAGSVHINVTDDGKEEMDFTTGFLDDPSDIVPLNFGYKKTRELLRRMASYRGEVAAGHPDFPEGSAAVCREASGPVDLNAPDIVYTTEDDEAIDRFHRDIMQTTWHSLGTCAMKPEADQGVVDARLNVYGVSNLKVADMSISPLNVGTNTYSTALLIGERAAMIIAEDLGINCI</sequence>
<feature type="binding site" evidence="3">
    <location>
        <begin position="99"/>
        <end position="102"/>
    </location>
    <ligand>
        <name>FAD</name>
        <dbReference type="ChEBI" id="CHEBI:57692"/>
    </ligand>
</feature>
<feature type="binding site" evidence="3">
    <location>
        <begin position="18"/>
        <end position="19"/>
    </location>
    <ligand>
        <name>FAD</name>
        <dbReference type="ChEBI" id="CHEBI:57692"/>
    </ligand>
</feature>
<evidence type="ECO:0000256" key="2">
    <source>
        <dbReference type="ARBA" id="ARBA00010790"/>
    </source>
</evidence>
<dbReference type="InterPro" id="IPR007867">
    <property type="entry name" value="GMC_OxRtase_C"/>
</dbReference>
<evidence type="ECO:0000313" key="5">
    <source>
        <dbReference type="EMBL" id="KAG1799812.1"/>
    </source>
</evidence>
<dbReference type="InterPro" id="IPR012132">
    <property type="entry name" value="GMC_OxRdtase"/>
</dbReference>
<comment type="similarity">
    <text evidence="2">Belongs to the GMC oxidoreductase family.</text>
</comment>
<dbReference type="PANTHER" id="PTHR11552:SF78">
    <property type="entry name" value="GLUCOSE-METHANOL-CHOLINE OXIDOREDUCTASE N-TERMINAL DOMAIN-CONTAINING PROTEIN"/>
    <property type="match status" value="1"/>
</dbReference>
<organism evidence="5 6">
    <name type="scientific">Suillus plorans</name>
    <dbReference type="NCBI Taxonomy" id="116603"/>
    <lineage>
        <taxon>Eukaryota</taxon>
        <taxon>Fungi</taxon>
        <taxon>Dikarya</taxon>
        <taxon>Basidiomycota</taxon>
        <taxon>Agaricomycotina</taxon>
        <taxon>Agaricomycetes</taxon>
        <taxon>Agaricomycetidae</taxon>
        <taxon>Boletales</taxon>
        <taxon>Suillineae</taxon>
        <taxon>Suillaceae</taxon>
        <taxon>Suillus</taxon>
    </lineage>
</organism>
<dbReference type="InterPro" id="IPR036188">
    <property type="entry name" value="FAD/NAD-bd_sf"/>
</dbReference>
<dbReference type="PROSITE" id="PS00624">
    <property type="entry name" value="GMC_OXRED_2"/>
    <property type="match status" value="1"/>
</dbReference>
<dbReference type="GO" id="GO:0016614">
    <property type="term" value="F:oxidoreductase activity, acting on CH-OH group of donors"/>
    <property type="evidence" value="ECO:0007669"/>
    <property type="project" value="InterPro"/>
</dbReference>
<name>A0A9P7J2Q4_9AGAM</name>
<feature type="binding site" evidence="3">
    <location>
        <position position="247"/>
    </location>
    <ligand>
        <name>FAD</name>
        <dbReference type="ChEBI" id="CHEBI:57692"/>
    </ligand>
</feature>
<feature type="binding site" evidence="3">
    <location>
        <begin position="555"/>
        <end position="556"/>
    </location>
    <ligand>
        <name>FAD</name>
        <dbReference type="ChEBI" id="CHEBI:57692"/>
    </ligand>
</feature>
<dbReference type="Pfam" id="PF05199">
    <property type="entry name" value="GMC_oxred_C"/>
    <property type="match status" value="1"/>
</dbReference>
<evidence type="ECO:0000256" key="1">
    <source>
        <dbReference type="ARBA" id="ARBA00001974"/>
    </source>
</evidence>
<keyword evidence="3" id="KW-0274">FAD</keyword>
<comment type="cofactor">
    <cofactor evidence="1 3">
        <name>FAD</name>
        <dbReference type="ChEBI" id="CHEBI:57692"/>
    </cofactor>
</comment>
<accession>A0A9P7J2Q4</accession>
<dbReference type="OrthoDB" id="269227at2759"/>
<dbReference type="PANTHER" id="PTHR11552">
    <property type="entry name" value="GLUCOSE-METHANOL-CHOLINE GMC OXIDOREDUCTASE"/>
    <property type="match status" value="1"/>
</dbReference>
<dbReference type="PIRSF" id="PIRSF000137">
    <property type="entry name" value="Alcohol_oxidase"/>
    <property type="match status" value="1"/>
</dbReference>
<evidence type="ECO:0000259" key="4">
    <source>
        <dbReference type="PROSITE" id="PS00624"/>
    </source>
</evidence>
<dbReference type="Proteomes" id="UP000719766">
    <property type="component" value="Unassembled WGS sequence"/>
</dbReference>
<gene>
    <name evidence="5" type="ORF">HD556DRAFT_1455293</name>
</gene>
<dbReference type="Gene3D" id="3.50.50.60">
    <property type="entry name" value="FAD/NAD(P)-binding domain"/>
    <property type="match status" value="1"/>
</dbReference>
<evidence type="ECO:0000256" key="3">
    <source>
        <dbReference type="PIRSR" id="PIRSR000137-2"/>
    </source>
</evidence>
<proteinExistence type="inferred from homology"/>
<dbReference type="InterPro" id="IPR000172">
    <property type="entry name" value="GMC_OxRdtase_N"/>
</dbReference>
<dbReference type="RefSeq" id="XP_041164035.1">
    <property type="nucleotide sequence ID" value="XM_041308117.1"/>
</dbReference>
<keyword evidence="3" id="KW-0285">Flavoprotein</keyword>
<dbReference type="Gene3D" id="3.30.560.10">
    <property type="entry name" value="Glucose Oxidase, domain 3"/>
    <property type="match status" value="1"/>
</dbReference>
<dbReference type="SUPFAM" id="SSF51905">
    <property type="entry name" value="FAD/NAD(P)-binding domain"/>
    <property type="match status" value="1"/>
</dbReference>
<dbReference type="GO" id="GO:0050660">
    <property type="term" value="F:flavin adenine dinucleotide binding"/>
    <property type="evidence" value="ECO:0007669"/>
    <property type="project" value="InterPro"/>
</dbReference>
<dbReference type="AlphaFoldDB" id="A0A9P7J2Q4"/>
<dbReference type="GeneID" id="64601881"/>
<protein>
    <recommendedName>
        <fullName evidence="4">Glucose-methanol-choline oxidoreductase N-terminal domain-containing protein</fullName>
    </recommendedName>
</protein>
<reference evidence="5" key="1">
    <citation type="journal article" date="2020" name="New Phytol.">
        <title>Comparative genomics reveals dynamic genome evolution in host specialist ectomycorrhizal fungi.</title>
        <authorList>
            <person name="Lofgren L.A."/>
            <person name="Nguyen N.H."/>
            <person name="Vilgalys R."/>
            <person name="Ruytinx J."/>
            <person name="Liao H.L."/>
            <person name="Branco S."/>
            <person name="Kuo A."/>
            <person name="LaButti K."/>
            <person name="Lipzen A."/>
            <person name="Andreopoulos W."/>
            <person name="Pangilinan J."/>
            <person name="Riley R."/>
            <person name="Hundley H."/>
            <person name="Na H."/>
            <person name="Barry K."/>
            <person name="Grigoriev I.V."/>
            <person name="Stajich J.E."/>
            <person name="Kennedy P.G."/>
        </authorList>
    </citation>
    <scope>NUCLEOTIDE SEQUENCE</scope>
    <source>
        <strain evidence="5">S12</strain>
    </source>
</reference>
<keyword evidence="6" id="KW-1185">Reference proteome</keyword>
<dbReference type="EMBL" id="JABBWE010000010">
    <property type="protein sequence ID" value="KAG1799812.1"/>
    <property type="molecule type" value="Genomic_DNA"/>
</dbReference>
<evidence type="ECO:0000313" key="6">
    <source>
        <dbReference type="Proteomes" id="UP000719766"/>
    </source>
</evidence>
<comment type="caution">
    <text evidence="5">The sequence shown here is derived from an EMBL/GenBank/DDBJ whole genome shotgun (WGS) entry which is preliminary data.</text>
</comment>
<dbReference type="SUPFAM" id="SSF54373">
    <property type="entry name" value="FAD-linked reductases, C-terminal domain"/>
    <property type="match status" value="1"/>
</dbReference>
<dbReference type="Pfam" id="PF00732">
    <property type="entry name" value="GMC_oxred_N"/>
    <property type="match status" value="1"/>
</dbReference>
<feature type="domain" description="Glucose-methanol-choline oxidoreductase N-terminal" evidence="4">
    <location>
        <begin position="290"/>
        <end position="304"/>
    </location>
</feature>